<dbReference type="AlphaFoldDB" id="A0A9D1PK25"/>
<protein>
    <submittedName>
        <fullName evidence="1">Uncharacterized protein</fullName>
    </submittedName>
</protein>
<dbReference type="SUPFAM" id="SSF81593">
    <property type="entry name" value="Nucleotidyltransferase substrate binding subunit/domain"/>
    <property type="match status" value="1"/>
</dbReference>
<name>A0A9D1PK25_9FIRM</name>
<dbReference type="Proteomes" id="UP000886808">
    <property type="component" value="Unassembled WGS sequence"/>
</dbReference>
<sequence>MERINKQKNFCKAVERLNEALAEYDKSPSDTMRDGVIYRFKFEPSWHGKRVKYNAV</sequence>
<dbReference type="EMBL" id="DXIE01000057">
    <property type="protein sequence ID" value="HIV63095.1"/>
    <property type="molecule type" value="Genomic_DNA"/>
</dbReference>
<accession>A0A9D1PK25</accession>
<evidence type="ECO:0000313" key="2">
    <source>
        <dbReference type="Proteomes" id="UP000886808"/>
    </source>
</evidence>
<comment type="caution">
    <text evidence="1">The sequence shown here is derived from an EMBL/GenBank/DDBJ whole genome shotgun (WGS) entry which is preliminary data.</text>
</comment>
<reference evidence="1" key="1">
    <citation type="journal article" date="2021" name="PeerJ">
        <title>Extensive microbial diversity within the chicken gut microbiome revealed by metagenomics and culture.</title>
        <authorList>
            <person name="Gilroy R."/>
            <person name="Ravi A."/>
            <person name="Getino M."/>
            <person name="Pursley I."/>
            <person name="Horton D.L."/>
            <person name="Alikhan N.F."/>
            <person name="Baker D."/>
            <person name="Gharbi K."/>
            <person name="Hall N."/>
            <person name="Watson M."/>
            <person name="Adriaenssens E.M."/>
            <person name="Foster-Nyarko E."/>
            <person name="Jarju S."/>
            <person name="Secka A."/>
            <person name="Antonio M."/>
            <person name="Oren A."/>
            <person name="Chaudhuri R.R."/>
            <person name="La Ragione R."/>
            <person name="Hildebrand F."/>
            <person name="Pallen M.J."/>
        </authorList>
    </citation>
    <scope>NUCLEOTIDE SEQUENCE</scope>
    <source>
        <strain evidence="1">CHK193-4272</strain>
    </source>
</reference>
<gene>
    <name evidence="1" type="ORF">H9746_09720</name>
</gene>
<organism evidence="1 2">
    <name type="scientific">Candidatus Butyricicoccus avistercoris</name>
    <dbReference type="NCBI Taxonomy" id="2838518"/>
    <lineage>
        <taxon>Bacteria</taxon>
        <taxon>Bacillati</taxon>
        <taxon>Bacillota</taxon>
        <taxon>Clostridia</taxon>
        <taxon>Eubacteriales</taxon>
        <taxon>Butyricicoccaceae</taxon>
        <taxon>Butyricicoccus</taxon>
    </lineage>
</organism>
<evidence type="ECO:0000313" key="1">
    <source>
        <dbReference type="EMBL" id="HIV63095.1"/>
    </source>
</evidence>
<proteinExistence type="predicted"/>
<reference evidence="1" key="2">
    <citation type="submission" date="2021-04" db="EMBL/GenBank/DDBJ databases">
        <authorList>
            <person name="Gilroy R."/>
        </authorList>
    </citation>
    <scope>NUCLEOTIDE SEQUENCE</scope>
    <source>
        <strain evidence="1">CHK193-4272</strain>
    </source>
</reference>